<name>A0A1I6LZ12_9RHOB</name>
<evidence type="ECO:0000313" key="3">
    <source>
        <dbReference type="Proteomes" id="UP000198926"/>
    </source>
</evidence>
<dbReference type="InterPro" id="IPR021323">
    <property type="entry name" value="DUF2927"/>
</dbReference>
<reference evidence="2 3" key="1">
    <citation type="submission" date="2016-10" db="EMBL/GenBank/DDBJ databases">
        <authorList>
            <person name="de Groot N.N."/>
        </authorList>
    </citation>
    <scope>NUCLEOTIDE SEQUENCE [LARGE SCALE GENOMIC DNA]</scope>
    <source>
        <strain evidence="2 3">DSM 29433</strain>
    </source>
</reference>
<feature type="chain" id="PRO_5011791303" description="DUF2927 domain-containing protein" evidence="1">
    <location>
        <begin position="23"/>
        <end position="452"/>
    </location>
</feature>
<evidence type="ECO:0000313" key="2">
    <source>
        <dbReference type="EMBL" id="SFS08614.1"/>
    </source>
</evidence>
<accession>A0A1I6LZ12</accession>
<feature type="signal peptide" evidence="1">
    <location>
        <begin position="1"/>
        <end position="22"/>
    </location>
</feature>
<dbReference type="EMBL" id="FOZM01000001">
    <property type="protein sequence ID" value="SFS08614.1"/>
    <property type="molecule type" value="Genomic_DNA"/>
</dbReference>
<dbReference type="Pfam" id="PF11150">
    <property type="entry name" value="DUF2927"/>
    <property type="match status" value="1"/>
</dbReference>
<dbReference type="PROSITE" id="PS51257">
    <property type="entry name" value="PROKAR_LIPOPROTEIN"/>
    <property type="match status" value="1"/>
</dbReference>
<evidence type="ECO:0000256" key="1">
    <source>
        <dbReference type="SAM" id="SignalP"/>
    </source>
</evidence>
<proteinExistence type="predicted"/>
<dbReference type="Proteomes" id="UP000198926">
    <property type="component" value="Unassembled WGS sequence"/>
</dbReference>
<keyword evidence="3" id="KW-1185">Reference proteome</keyword>
<keyword evidence="1" id="KW-0732">Signal</keyword>
<dbReference type="STRING" id="1123755.SAMN05444714_1037"/>
<evidence type="ECO:0008006" key="4">
    <source>
        <dbReference type="Google" id="ProtNLM"/>
    </source>
</evidence>
<dbReference type="AlphaFoldDB" id="A0A1I6LZ12"/>
<protein>
    <recommendedName>
        <fullName evidence="4">DUF2927 domain-containing protein</fullName>
    </recommendedName>
</protein>
<organism evidence="2 3">
    <name type="scientific">Yoonia litorea</name>
    <dbReference type="NCBI Taxonomy" id="1123755"/>
    <lineage>
        <taxon>Bacteria</taxon>
        <taxon>Pseudomonadati</taxon>
        <taxon>Pseudomonadota</taxon>
        <taxon>Alphaproteobacteria</taxon>
        <taxon>Rhodobacterales</taxon>
        <taxon>Paracoccaceae</taxon>
        <taxon>Yoonia</taxon>
    </lineage>
</organism>
<sequence>MKFLILPLLAFLAACAPPPVPNAPRQEPMRLSFPSVQAFAGDSPGPATRANIDMARDFLDLAFQMESGRPLPVLTRFEGPITVALRGRTTALTRRDLDRLILRLRREAGINISMVAGPTANIVIESVPNAALKRLAPNAACFVVPRVQSWTELQAARGTGALDWGTLPRRDRAAIFLPSDVTPQEVRDCLHEELAQALGPLNDLYRLPDSVFNDDNINTVLTGFDMLMLRAFYAPELQSGMTRDQVAARLPAILRRLNPRGEGIPARFPPPTTPLWKSQVERALSEGRSDRQRRIAAQRAVEIAEQLGWDGPRLGFAHYANGRLQIDNDPSRALASFNAAMATYRADPETRIHRAFVALQIAAYTLISGNAEATIAVTKAAIPLARRHENAALLSLLMMFQAEALDLQGNRAAGMALRLDSLGYGLYGFGSRDEVVARLNEIASLPPQQPQM</sequence>
<gene>
    <name evidence="2" type="ORF">SAMN05444714_1037</name>
</gene>
<dbReference type="OrthoDB" id="7823193at2"/>